<dbReference type="Proteomes" id="UP000332933">
    <property type="component" value="Unassembled WGS sequence"/>
</dbReference>
<gene>
    <name evidence="3" type="primary">Aste57867_1714</name>
    <name evidence="2" type="ORF">As57867_001712</name>
    <name evidence="3" type="ORF">ASTE57867_1714</name>
</gene>
<evidence type="ECO:0000313" key="4">
    <source>
        <dbReference type="Proteomes" id="UP000332933"/>
    </source>
</evidence>
<feature type="compositionally biased region" description="Basic residues" evidence="1">
    <location>
        <begin position="126"/>
        <end position="137"/>
    </location>
</feature>
<dbReference type="AlphaFoldDB" id="A0A485K6X0"/>
<protein>
    <submittedName>
        <fullName evidence="3">Aste57867_1714 protein</fullName>
    </submittedName>
</protein>
<dbReference type="EMBL" id="VJMH01000150">
    <property type="protein sequence ID" value="KAF0718419.1"/>
    <property type="molecule type" value="Genomic_DNA"/>
</dbReference>
<name>A0A485K6X0_9STRA</name>
<sequence length="479" mass="54062">MATKSDNGRIAQDEEKTMKEDDDEESHTEDSISCKGSSKHKTSEGPSDDEQEEGRTKWMKGNYVPIPPVEEESTETAPVARTNECVRASNEGKDSPRGAETDRSSGIANQDAELEEGTKTAVLASRARRTSQARHSQKMSASGIQGKTWKHPSPTLSDDGVVDTCGRTFMPPDEDDDVDDDDDEDYGGEHPMAEDHETAVRESRRKAKREEEERCRPPRFLKPPVLNSYRRWSSAAATRMKVEIEECQRRKTEVPSQRVQRFQGPNAFVEERRPTPSRGAQEIMEREHSRVPANREASNASWNRKWLVTPRTEYKVGPFNASLSKRRRAAQRNDESTKTTNAELGCPGNAPARDGHLAVGSQGPRDHSGSHENLMRFLKKRKNYERDLANEAKSHGGWNAVRPKPWIESIKAEDLEMLCKYKWLISQGSLTEKEFQRRLREEMRRRDDLPEPNESDIVVVTNVGCKCTSRLAAVSNGSS</sequence>
<feature type="region of interest" description="Disordered" evidence="1">
    <location>
        <begin position="247"/>
        <end position="296"/>
    </location>
</feature>
<proteinExistence type="predicted"/>
<organism evidence="3 4">
    <name type="scientific">Aphanomyces stellatus</name>
    <dbReference type="NCBI Taxonomy" id="120398"/>
    <lineage>
        <taxon>Eukaryota</taxon>
        <taxon>Sar</taxon>
        <taxon>Stramenopiles</taxon>
        <taxon>Oomycota</taxon>
        <taxon>Saprolegniomycetes</taxon>
        <taxon>Saprolegniales</taxon>
        <taxon>Verrucalvaceae</taxon>
        <taxon>Aphanomyces</taxon>
    </lineage>
</organism>
<dbReference type="EMBL" id="CAADRA010000150">
    <property type="protein sequence ID" value="VFT78925.1"/>
    <property type="molecule type" value="Genomic_DNA"/>
</dbReference>
<evidence type="ECO:0000313" key="3">
    <source>
        <dbReference type="EMBL" id="VFT78925.1"/>
    </source>
</evidence>
<reference evidence="3 4" key="1">
    <citation type="submission" date="2019-03" db="EMBL/GenBank/DDBJ databases">
        <authorList>
            <person name="Gaulin E."/>
            <person name="Dumas B."/>
        </authorList>
    </citation>
    <scope>NUCLEOTIDE SEQUENCE [LARGE SCALE GENOMIC DNA]</scope>
    <source>
        <strain evidence="3">CBS 568.67</strain>
    </source>
</reference>
<accession>A0A485K6X0</accession>
<feature type="region of interest" description="Disordered" evidence="1">
    <location>
        <begin position="1"/>
        <end position="220"/>
    </location>
</feature>
<evidence type="ECO:0000256" key="1">
    <source>
        <dbReference type="SAM" id="MobiDB-lite"/>
    </source>
</evidence>
<feature type="compositionally biased region" description="Basic and acidic residues" evidence="1">
    <location>
        <begin position="187"/>
        <end position="216"/>
    </location>
</feature>
<feature type="region of interest" description="Disordered" evidence="1">
    <location>
        <begin position="319"/>
        <end position="371"/>
    </location>
</feature>
<feature type="compositionally biased region" description="Acidic residues" evidence="1">
    <location>
        <begin position="172"/>
        <end position="186"/>
    </location>
</feature>
<keyword evidence="4" id="KW-1185">Reference proteome</keyword>
<reference evidence="2" key="2">
    <citation type="submission" date="2019-06" db="EMBL/GenBank/DDBJ databases">
        <title>Genomics analysis of Aphanomyces spp. identifies a new class of oomycete effector associated with host adaptation.</title>
        <authorList>
            <person name="Gaulin E."/>
        </authorList>
    </citation>
    <scope>NUCLEOTIDE SEQUENCE</scope>
    <source>
        <strain evidence="2">CBS 578.67</strain>
    </source>
</reference>
<evidence type="ECO:0000313" key="2">
    <source>
        <dbReference type="EMBL" id="KAF0718419.1"/>
    </source>
</evidence>
<feature type="compositionally biased region" description="Basic and acidic residues" evidence="1">
    <location>
        <begin position="90"/>
        <end position="103"/>
    </location>
</feature>